<keyword evidence="3" id="KW-0862">Zinc</keyword>
<dbReference type="GO" id="GO:0016846">
    <property type="term" value="F:carbon-sulfur lyase activity"/>
    <property type="evidence" value="ECO:0007669"/>
    <property type="project" value="InterPro"/>
</dbReference>
<evidence type="ECO:0000313" key="7">
    <source>
        <dbReference type="Proteomes" id="UP000252038"/>
    </source>
</evidence>
<gene>
    <name evidence="6" type="ORF">DK843_18265</name>
</gene>
<organism evidence="6 7">
    <name type="scientific">Chromobacterium phragmitis</name>
    <dbReference type="NCBI Taxonomy" id="2202141"/>
    <lineage>
        <taxon>Bacteria</taxon>
        <taxon>Pseudomonadati</taxon>
        <taxon>Pseudomonadota</taxon>
        <taxon>Betaproteobacteria</taxon>
        <taxon>Neisseriales</taxon>
        <taxon>Chromobacteriaceae</taxon>
        <taxon>Chromobacterium</taxon>
    </lineage>
</organism>
<proteinExistence type="inferred from homology"/>
<name>A0A344ULC3_9NEIS</name>
<evidence type="ECO:0000256" key="3">
    <source>
        <dbReference type="ARBA" id="ARBA00022833"/>
    </source>
</evidence>
<sequence length="137" mass="14839">MSCQYTGQCLCGEIRYVVDAEPLFAGNCHCKDCQRSSGGAFIPAMLFPESSVAIHGAAKYFETTADSGHTHGRGFCPHCGSQLFARFSRFPGMLGIKAGTLDDASRYAPKLDFHVTSAAPWDFMDPQLPKKQGPAQD</sequence>
<evidence type="ECO:0000256" key="1">
    <source>
        <dbReference type="ARBA" id="ARBA00005495"/>
    </source>
</evidence>
<keyword evidence="4" id="KW-0456">Lyase</keyword>
<feature type="domain" description="CENP-V/GFA" evidence="5">
    <location>
        <begin position="5"/>
        <end position="122"/>
    </location>
</feature>
<dbReference type="KEGG" id="chrb:DK843_18265"/>
<dbReference type="GO" id="GO:0046872">
    <property type="term" value="F:metal ion binding"/>
    <property type="evidence" value="ECO:0007669"/>
    <property type="project" value="UniProtKB-KW"/>
</dbReference>
<evidence type="ECO:0000313" key="6">
    <source>
        <dbReference type="EMBL" id="AXE36071.1"/>
    </source>
</evidence>
<comment type="similarity">
    <text evidence="1">Belongs to the Gfa family.</text>
</comment>
<dbReference type="PROSITE" id="PS51891">
    <property type="entry name" value="CENP_V_GFA"/>
    <property type="match status" value="1"/>
</dbReference>
<accession>A0A344ULC3</accession>
<reference evidence="6 7" key="1">
    <citation type="submission" date="2018-05" db="EMBL/GenBank/DDBJ databases">
        <title>Genome sequencing, assembly and analysis of the novel insecticidal bacterium, Chromobacterium phragmitis.</title>
        <authorList>
            <person name="Sparks M.E."/>
            <person name="Blackburn M.B."/>
            <person name="Gundersen-Rindal D.E."/>
        </authorList>
    </citation>
    <scope>NUCLEOTIDE SEQUENCE [LARGE SCALE GENOMIC DNA]</scope>
    <source>
        <strain evidence="6">IIBBL 274-1</strain>
    </source>
</reference>
<evidence type="ECO:0000256" key="4">
    <source>
        <dbReference type="ARBA" id="ARBA00023239"/>
    </source>
</evidence>
<dbReference type="InterPro" id="IPR006913">
    <property type="entry name" value="CENP-V/GFA"/>
</dbReference>
<evidence type="ECO:0000256" key="2">
    <source>
        <dbReference type="ARBA" id="ARBA00022723"/>
    </source>
</evidence>
<dbReference type="PANTHER" id="PTHR33337">
    <property type="entry name" value="GFA DOMAIN-CONTAINING PROTEIN"/>
    <property type="match status" value="1"/>
</dbReference>
<dbReference type="AlphaFoldDB" id="A0A344ULC3"/>
<dbReference type="SUPFAM" id="SSF51316">
    <property type="entry name" value="Mss4-like"/>
    <property type="match status" value="1"/>
</dbReference>
<dbReference type="Proteomes" id="UP000252038">
    <property type="component" value="Chromosome"/>
</dbReference>
<dbReference type="EMBL" id="CP029554">
    <property type="protein sequence ID" value="AXE36071.1"/>
    <property type="molecule type" value="Genomic_DNA"/>
</dbReference>
<protein>
    <submittedName>
        <fullName evidence="6">Aldehyde-activating protein</fullName>
    </submittedName>
</protein>
<dbReference type="InterPro" id="IPR011057">
    <property type="entry name" value="Mss4-like_sf"/>
</dbReference>
<keyword evidence="2" id="KW-0479">Metal-binding</keyword>
<dbReference type="RefSeq" id="WP_114073967.1">
    <property type="nucleotide sequence ID" value="NZ_CP029554.1"/>
</dbReference>
<dbReference type="Gene3D" id="3.90.1590.10">
    <property type="entry name" value="glutathione-dependent formaldehyde- activating enzyme (gfa)"/>
    <property type="match status" value="1"/>
</dbReference>
<dbReference type="Pfam" id="PF04828">
    <property type="entry name" value="GFA"/>
    <property type="match status" value="1"/>
</dbReference>
<evidence type="ECO:0000259" key="5">
    <source>
        <dbReference type="PROSITE" id="PS51891"/>
    </source>
</evidence>
<dbReference type="PANTHER" id="PTHR33337:SF40">
    <property type="entry name" value="CENP-V_GFA DOMAIN-CONTAINING PROTEIN-RELATED"/>
    <property type="match status" value="1"/>
</dbReference>